<keyword evidence="1" id="KW-0812">Transmembrane</keyword>
<evidence type="ECO:0000313" key="3">
    <source>
        <dbReference type="Proteomes" id="UP000092444"/>
    </source>
</evidence>
<evidence type="ECO:0000313" key="2">
    <source>
        <dbReference type="EnsemblMetazoa" id="GMOY006660-PA"/>
    </source>
</evidence>
<reference evidence="2" key="1">
    <citation type="submission" date="2020-05" db="UniProtKB">
        <authorList>
            <consortium name="EnsemblMetazoa"/>
        </authorList>
    </citation>
    <scope>IDENTIFICATION</scope>
    <source>
        <strain evidence="2">Yale</strain>
    </source>
</reference>
<organism evidence="2 3">
    <name type="scientific">Glossina morsitans morsitans</name>
    <name type="common">Savannah tsetse fly</name>
    <dbReference type="NCBI Taxonomy" id="37546"/>
    <lineage>
        <taxon>Eukaryota</taxon>
        <taxon>Metazoa</taxon>
        <taxon>Ecdysozoa</taxon>
        <taxon>Arthropoda</taxon>
        <taxon>Hexapoda</taxon>
        <taxon>Insecta</taxon>
        <taxon>Pterygota</taxon>
        <taxon>Neoptera</taxon>
        <taxon>Endopterygota</taxon>
        <taxon>Diptera</taxon>
        <taxon>Brachycera</taxon>
        <taxon>Muscomorpha</taxon>
        <taxon>Hippoboscoidea</taxon>
        <taxon>Glossinidae</taxon>
        <taxon>Glossina</taxon>
    </lineage>
</organism>
<protein>
    <submittedName>
        <fullName evidence="2">Uncharacterized protein</fullName>
    </submittedName>
</protein>
<dbReference type="AlphaFoldDB" id="A0A1B0G094"/>
<dbReference type="PROSITE" id="PS51257">
    <property type="entry name" value="PROKAR_LIPOPROTEIN"/>
    <property type="match status" value="1"/>
</dbReference>
<keyword evidence="1" id="KW-1133">Transmembrane helix</keyword>
<feature type="transmembrane region" description="Helical" evidence="1">
    <location>
        <begin position="12"/>
        <end position="31"/>
    </location>
</feature>
<dbReference type="EMBL" id="CCAG010007751">
    <property type="status" value="NOT_ANNOTATED_CDS"/>
    <property type="molecule type" value="Genomic_DNA"/>
</dbReference>
<dbReference type="VEuPathDB" id="VectorBase:GMOY006660"/>
<keyword evidence="3" id="KW-1185">Reference proteome</keyword>
<dbReference type="STRING" id="37546.A0A1B0G094"/>
<dbReference type="Proteomes" id="UP000092444">
    <property type="component" value="Unassembled WGS sequence"/>
</dbReference>
<dbReference type="EnsemblMetazoa" id="GMOY006660-RA">
    <property type="protein sequence ID" value="GMOY006660-PA"/>
    <property type="gene ID" value="GMOY006660"/>
</dbReference>
<feature type="transmembrane region" description="Helical" evidence="1">
    <location>
        <begin position="96"/>
        <end position="122"/>
    </location>
</feature>
<sequence>MAYCSKLRAMVLFLLGAVACYKFVMGFYLDFEIETQFIGILVFALDAVCGKSVSMLLVDIPNSRFATVLPVKLYRQIIPGSWHQNANGNAAGSAQFLAIVTDFVIMCIINFYLNACIVLLSIRRFCVWAPPEEAPLLVDDVPPEVDEAAATVVALAKPADEEIA</sequence>
<dbReference type="PhylomeDB" id="A0A1B0G094"/>
<keyword evidence="1" id="KW-0472">Membrane</keyword>
<accession>A0A1B0G094</accession>
<evidence type="ECO:0000256" key="1">
    <source>
        <dbReference type="SAM" id="Phobius"/>
    </source>
</evidence>
<name>A0A1B0G094_GLOMM</name>
<proteinExistence type="predicted"/>